<organism evidence="2 3">
    <name type="scientific">Gigaspora margarita</name>
    <dbReference type="NCBI Taxonomy" id="4874"/>
    <lineage>
        <taxon>Eukaryota</taxon>
        <taxon>Fungi</taxon>
        <taxon>Fungi incertae sedis</taxon>
        <taxon>Mucoromycota</taxon>
        <taxon>Glomeromycotina</taxon>
        <taxon>Glomeromycetes</taxon>
        <taxon>Diversisporales</taxon>
        <taxon>Gigasporaceae</taxon>
        <taxon>Gigaspora</taxon>
    </lineage>
</organism>
<feature type="non-terminal residue" evidence="2">
    <location>
        <position position="1"/>
    </location>
</feature>
<evidence type="ECO:0000313" key="2">
    <source>
        <dbReference type="EMBL" id="CAG8846371.1"/>
    </source>
</evidence>
<name>A0ABN7X356_GIGMA</name>
<keyword evidence="3" id="KW-1185">Reference proteome</keyword>
<protein>
    <submittedName>
        <fullName evidence="2">34191_t:CDS:1</fullName>
    </submittedName>
</protein>
<dbReference type="EMBL" id="CAJVQB010083181">
    <property type="protein sequence ID" value="CAG8846371.1"/>
    <property type="molecule type" value="Genomic_DNA"/>
</dbReference>
<evidence type="ECO:0000259" key="1">
    <source>
        <dbReference type="Pfam" id="PF10551"/>
    </source>
</evidence>
<reference evidence="2 3" key="1">
    <citation type="submission" date="2021-06" db="EMBL/GenBank/DDBJ databases">
        <authorList>
            <person name="Kallberg Y."/>
            <person name="Tangrot J."/>
            <person name="Rosling A."/>
        </authorList>
    </citation>
    <scope>NUCLEOTIDE SEQUENCE [LARGE SCALE GENOMIC DNA]</scope>
    <source>
        <strain evidence="2 3">120-4 pot B 10/14</strain>
    </source>
</reference>
<accession>A0ABN7X356</accession>
<dbReference type="Pfam" id="PF10551">
    <property type="entry name" value="MULE"/>
    <property type="match status" value="1"/>
</dbReference>
<proteinExistence type="predicted"/>
<comment type="caution">
    <text evidence="2">The sequence shown here is derived from an EMBL/GenBank/DDBJ whole genome shotgun (WGS) entry which is preliminary data.</text>
</comment>
<feature type="non-terminal residue" evidence="2">
    <location>
        <position position="181"/>
    </location>
</feature>
<gene>
    <name evidence="2" type="ORF">GMARGA_LOCUS38127</name>
</gene>
<feature type="domain" description="MULE transposase" evidence="1">
    <location>
        <begin position="59"/>
        <end position="98"/>
    </location>
</feature>
<dbReference type="InterPro" id="IPR018289">
    <property type="entry name" value="MULE_transposase_dom"/>
</dbReference>
<evidence type="ECO:0000313" key="3">
    <source>
        <dbReference type="Proteomes" id="UP000789901"/>
    </source>
</evidence>
<dbReference type="Proteomes" id="UP000789901">
    <property type="component" value="Unassembled WGS sequence"/>
</dbReference>
<sequence>IGFITPLITELLSVSSIHCDAIYKTAKGQFELYGIISSIHECSNGLRTKALTSFLSSLCNKGLQLQHFFTDKDFAQINATKEVWPNINVQLCLWHVEKAIKEKIKSSKKIKQTQYQPSEAVKEFSFINPTFKPNLNQTNPEYYIICPIELQDESVKCMNSVSEITLCFFGCTYGPNGIKLQ</sequence>